<protein>
    <submittedName>
        <fullName evidence="1">Uncharacterized protein</fullName>
    </submittedName>
</protein>
<proteinExistence type="predicted"/>
<reference evidence="1 2" key="1">
    <citation type="journal article" date="2023" name="Sci. Data">
        <title>Genome assembly of the Korean intertidal mud-creeper Batillaria attramentaria.</title>
        <authorList>
            <person name="Patra A.K."/>
            <person name="Ho P.T."/>
            <person name="Jun S."/>
            <person name="Lee S.J."/>
            <person name="Kim Y."/>
            <person name="Won Y.J."/>
        </authorList>
    </citation>
    <scope>NUCLEOTIDE SEQUENCE [LARGE SCALE GENOMIC DNA]</scope>
    <source>
        <strain evidence="1">Wonlab-2016</strain>
    </source>
</reference>
<sequence>LSFHFRASILALTTVNKRTPAYLKSYHIPERGTTVVRATTYYNEFYRSREICTILSTCVFDMKTILKPSEGLPNPSYLALRNISRWLGART</sequence>
<keyword evidence="2" id="KW-1185">Reference proteome</keyword>
<name>A0ABD0KAE5_9CAEN</name>
<evidence type="ECO:0000313" key="1">
    <source>
        <dbReference type="EMBL" id="KAK7484089.1"/>
    </source>
</evidence>
<dbReference type="AlphaFoldDB" id="A0ABD0KAE5"/>
<accession>A0ABD0KAE5</accession>
<dbReference type="Proteomes" id="UP001519460">
    <property type="component" value="Unassembled WGS sequence"/>
</dbReference>
<feature type="non-terminal residue" evidence="1">
    <location>
        <position position="1"/>
    </location>
</feature>
<gene>
    <name evidence="1" type="ORF">BaRGS_00024701</name>
</gene>
<comment type="caution">
    <text evidence="1">The sequence shown here is derived from an EMBL/GenBank/DDBJ whole genome shotgun (WGS) entry which is preliminary data.</text>
</comment>
<organism evidence="1 2">
    <name type="scientific">Batillaria attramentaria</name>
    <dbReference type="NCBI Taxonomy" id="370345"/>
    <lineage>
        <taxon>Eukaryota</taxon>
        <taxon>Metazoa</taxon>
        <taxon>Spiralia</taxon>
        <taxon>Lophotrochozoa</taxon>
        <taxon>Mollusca</taxon>
        <taxon>Gastropoda</taxon>
        <taxon>Caenogastropoda</taxon>
        <taxon>Sorbeoconcha</taxon>
        <taxon>Cerithioidea</taxon>
        <taxon>Batillariidae</taxon>
        <taxon>Batillaria</taxon>
    </lineage>
</organism>
<evidence type="ECO:0000313" key="2">
    <source>
        <dbReference type="Proteomes" id="UP001519460"/>
    </source>
</evidence>
<dbReference type="EMBL" id="JACVVK020000216">
    <property type="protein sequence ID" value="KAK7484089.1"/>
    <property type="molecule type" value="Genomic_DNA"/>
</dbReference>